<dbReference type="InterPro" id="IPR051532">
    <property type="entry name" value="Ester_Hydrolysis_Enzymes"/>
</dbReference>
<evidence type="ECO:0000256" key="1">
    <source>
        <dbReference type="SAM" id="SignalP"/>
    </source>
</evidence>
<dbReference type="InterPro" id="IPR036514">
    <property type="entry name" value="SGNH_hydro_sf"/>
</dbReference>
<feature type="domain" description="SGNH hydrolase-type esterase N-terminal" evidence="4">
    <location>
        <begin position="26"/>
        <end position="177"/>
    </location>
</feature>
<reference evidence="6 7" key="2">
    <citation type="submission" date="2019-08" db="EMBL/GenBank/DDBJ databases">
        <title>Genome sequencing of Bacteroides fragilis Sample_iSURF_9.</title>
        <authorList>
            <person name="Chandler J.E."/>
            <person name="Ruoff K.L."/>
            <person name="Price C.E."/>
            <person name="Valls R.A."/>
            <person name="O'Toole G.A."/>
        </authorList>
    </citation>
    <scope>NUCLEOTIDE SEQUENCE [LARGE SCALE GENOMIC DNA]</scope>
    <source>
        <strain evidence="6 7">CFPLTA004_1B</strain>
    </source>
</reference>
<dbReference type="Proteomes" id="UP000318041">
    <property type="component" value="Unassembled WGS sequence"/>
</dbReference>
<dbReference type="PANTHER" id="PTHR30383:SF5">
    <property type="entry name" value="SGNH HYDROLASE-TYPE ESTERASE DOMAIN-CONTAINING PROTEIN"/>
    <property type="match status" value="1"/>
</dbReference>
<dbReference type="PANTHER" id="PTHR30383">
    <property type="entry name" value="THIOESTERASE 1/PROTEASE 1/LYSOPHOSPHOLIPASE L1"/>
    <property type="match status" value="1"/>
</dbReference>
<dbReference type="Pfam" id="PF14606">
    <property type="entry name" value="Lipase_GDSL_3"/>
    <property type="match status" value="1"/>
</dbReference>
<dbReference type="InterPro" id="IPR032740">
    <property type="entry name" value="GxDLY"/>
</dbReference>
<evidence type="ECO:0000259" key="4">
    <source>
        <dbReference type="Pfam" id="PF14607"/>
    </source>
</evidence>
<dbReference type="AlphaFoldDB" id="A0A5C6LGL2"/>
<proteinExistence type="predicted"/>
<evidence type="ECO:0000313" key="6">
    <source>
        <dbReference type="EMBL" id="TWV77432.1"/>
    </source>
</evidence>
<keyword evidence="6" id="KW-0378">Hydrolase</keyword>
<comment type="caution">
    <text evidence="6">The sequence shown here is derived from an EMBL/GenBank/DDBJ whole genome shotgun (WGS) entry which is preliminary data.</text>
</comment>
<sequence>MIMKTTRLQLSLLALFLGCASLQAQYKWADPLKQDFHTVRGQAWQDELKDSYARLPQRAEDKVRKPLWDLSRQSAGLSVVFRSNASEIKVRYVVKGGLSMPHMPATGVSGIDLYATDNNGQERWCAGNYSMGDTIVYNFRGLSYAAKSGNGFEYQLFLPLYNSVSWMEIGVPADASFRFLPVSQEKPLVIYGTSIAQGACASRPGMAWGNILNRKLGHPVINLGFSGNGKLEEALFDLLSEIDARLYIIDCMPNLAGKEASAVVYQRTLEGVKKLREKSRAPILLVEHDGYSNEFSSESAEESYRVANAELRKAYETLQKEQVPTVYYLTKEEIGMPMDAMVDGVHSTDLGMQQYADSYRKKIGEILHEESKGPTSCIPCKQQRDPYDWYGRHEEILKLNKQSAPEVVMIGNSITHFWGGEPIAHNQFGTESWDKLFKGKRVRNLGFGWDKTENVLWRIYHGELDGFQAQNIFLLIGTNNLLFNTDDEVIEGICRVVKAIRERQPRAKLCVMGILPRKEMETRIAQIDAALQKRLNGKDCTFINLAPQLTHKDGTIDHSLFRDGLHPNAEGYKRIAKVLKGYL</sequence>
<dbReference type="Gene3D" id="2.60.120.260">
    <property type="entry name" value="Galactose-binding domain-like"/>
    <property type="match status" value="1"/>
</dbReference>
<dbReference type="Pfam" id="PF13472">
    <property type="entry name" value="Lipase_GDSL_2"/>
    <property type="match status" value="1"/>
</dbReference>
<feature type="signal peptide" evidence="1">
    <location>
        <begin position="1"/>
        <end position="24"/>
    </location>
</feature>
<evidence type="ECO:0000259" key="2">
    <source>
        <dbReference type="Pfam" id="PF13472"/>
    </source>
</evidence>
<dbReference type="CDD" id="cd01844">
    <property type="entry name" value="SGNH_hydrolase_like_6"/>
    <property type="match status" value="1"/>
</dbReference>
<dbReference type="Pfam" id="PF14607">
    <property type="entry name" value="GxDLY"/>
    <property type="match status" value="1"/>
</dbReference>
<feature type="domain" description="SGNH hydrolase-type esterase" evidence="2">
    <location>
        <begin position="410"/>
        <end position="574"/>
    </location>
</feature>
<feature type="domain" description="SGNH hydrolase-type esterase" evidence="3">
    <location>
        <begin position="185"/>
        <end position="363"/>
    </location>
</feature>
<feature type="chain" id="PRO_5036139254" evidence="1">
    <location>
        <begin position="25"/>
        <end position="583"/>
    </location>
</feature>
<reference evidence="5 8" key="1">
    <citation type="journal article" date="2019" name="Nat. Med.">
        <title>A library of human gut bacterial isolates paired with longitudinal multiomics data enables mechanistic microbiome research.</title>
        <authorList>
            <person name="Poyet M."/>
            <person name="Groussin M."/>
            <person name="Gibbons S.M."/>
            <person name="Avila-Pacheco J."/>
            <person name="Jiang X."/>
            <person name="Kearney S.M."/>
            <person name="Perrotta A.R."/>
            <person name="Berdy B."/>
            <person name="Zhao S."/>
            <person name="Lieberman T.D."/>
            <person name="Swanson P.K."/>
            <person name="Smith M."/>
            <person name="Roesemann S."/>
            <person name="Alexander J.E."/>
            <person name="Rich S.A."/>
            <person name="Livny J."/>
            <person name="Vlamakis H."/>
            <person name="Clish C."/>
            <person name="Bullock K."/>
            <person name="Deik A."/>
            <person name="Scott J."/>
            <person name="Pierce K.A."/>
            <person name="Xavier R.J."/>
            <person name="Alm E.J."/>
        </authorList>
    </citation>
    <scope>NUCLEOTIDE SEQUENCE [LARGE SCALE GENOMIC DNA]</scope>
    <source>
        <strain evidence="5 8">BIOML-A1</strain>
    </source>
</reference>
<dbReference type="GO" id="GO:0004622">
    <property type="term" value="F:phosphatidylcholine lysophospholipase activity"/>
    <property type="evidence" value="ECO:0007669"/>
    <property type="project" value="TreeGrafter"/>
</dbReference>
<keyword evidence="1" id="KW-0732">Signal</keyword>
<dbReference type="EMBL" id="VWAQ01000006">
    <property type="protein sequence ID" value="KAA5208111.1"/>
    <property type="molecule type" value="Genomic_DNA"/>
</dbReference>
<dbReference type="InterPro" id="IPR013830">
    <property type="entry name" value="SGNH_hydro"/>
</dbReference>
<dbReference type="SUPFAM" id="SSF52266">
    <property type="entry name" value="SGNH hydrolase"/>
    <property type="match status" value="2"/>
</dbReference>
<evidence type="ECO:0000313" key="5">
    <source>
        <dbReference type="EMBL" id="KAA5208111.1"/>
    </source>
</evidence>
<protein>
    <submittedName>
        <fullName evidence="6">Acetylhydrolase</fullName>
    </submittedName>
</protein>
<organism evidence="6 7">
    <name type="scientific">Bacteroides fragilis</name>
    <dbReference type="NCBI Taxonomy" id="817"/>
    <lineage>
        <taxon>Bacteria</taxon>
        <taxon>Pseudomonadati</taxon>
        <taxon>Bacteroidota</taxon>
        <taxon>Bacteroidia</taxon>
        <taxon>Bacteroidales</taxon>
        <taxon>Bacteroidaceae</taxon>
        <taxon>Bacteroides</taxon>
    </lineage>
</organism>
<evidence type="ECO:0000313" key="8">
    <source>
        <dbReference type="Proteomes" id="UP000429838"/>
    </source>
</evidence>
<dbReference type="PROSITE" id="PS51257">
    <property type="entry name" value="PROKAR_LIPOPROTEIN"/>
    <property type="match status" value="1"/>
</dbReference>
<gene>
    <name evidence="5" type="ORF">F2Z25_08610</name>
    <name evidence="6" type="ORF">FSA08_05235</name>
</gene>
<evidence type="ECO:0000313" key="7">
    <source>
        <dbReference type="Proteomes" id="UP000318041"/>
    </source>
</evidence>
<dbReference type="Proteomes" id="UP000429838">
    <property type="component" value="Unassembled WGS sequence"/>
</dbReference>
<evidence type="ECO:0000259" key="3">
    <source>
        <dbReference type="Pfam" id="PF14606"/>
    </source>
</evidence>
<dbReference type="Gene3D" id="3.40.50.1110">
    <property type="entry name" value="SGNH hydrolase"/>
    <property type="match status" value="2"/>
</dbReference>
<name>A0A5C6LGL2_BACFG</name>
<dbReference type="EMBL" id="VOHY01000003">
    <property type="protein sequence ID" value="TWV77432.1"/>
    <property type="molecule type" value="Genomic_DNA"/>
</dbReference>
<accession>A0A5C6LGL2</accession>